<proteinExistence type="inferred from homology"/>
<dbReference type="FunFam" id="3.40.50.300:FF:000479">
    <property type="entry name" value="Multidrug resistance protein 1A"/>
    <property type="match status" value="1"/>
</dbReference>
<evidence type="ECO:0000256" key="7">
    <source>
        <dbReference type="ARBA" id="ARBA00022840"/>
    </source>
</evidence>
<protein>
    <submittedName>
        <fullName evidence="13">MDR1 protein</fullName>
    </submittedName>
</protein>
<dbReference type="InterPro" id="IPR039421">
    <property type="entry name" value="Type_1_exporter"/>
</dbReference>
<reference evidence="13 14" key="1">
    <citation type="submission" date="2019-09" db="EMBL/GenBank/DDBJ databases">
        <title>Bird 10,000 Genomes (B10K) Project - Family phase.</title>
        <authorList>
            <person name="Zhang G."/>
        </authorList>
    </citation>
    <scope>NUCLEOTIDE SEQUENCE [LARGE SCALE GENOMIC DNA]</scope>
    <source>
        <strain evidence="13">B10K-DU-002-43</strain>
        <tissue evidence="13">Muscle</tissue>
    </source>
</reference>
<comment type="similarity">
    <text evidence="2">Belongs to the ABC transporter superfamily. ABCB family. Multidrug resistance exporter (TC 3.A.1.201) subfamily.</text>
</comment>
<evidence type="ECO:0000256" key="10">
    <source>
        <dbReference type="ARBA" id="ARBA00023136"/>
    </source>
</evidence>
<organism evidence="13 14">
    <name type="scientific">Leiothrix lutea</name>
    <name type="common">Red-billed leiothrix</name>
    <name type="synonym">Sylvia lutea</name>
    <dbReference type="NCBI Taxonomy" id="36275"/>
    <lineage>
        <taxon>Eukaryota</taxon>
        <taxon>Metazoa</taxon>
        <taxon>Chordata</taxon>
        <taxon>Craniata</taxon>
        <taxon>Vertebrata</taxon>
        <taxon>Euteleostomi</taxon>
        <taxon>Archelosauria</taxon>
        <taxon>Archosauria</taxon>
        <taxon>Dinosauria</taxon>
        <taxon>Saurischia</taxon>
        <taxon>Theropoda</taxon>
        <taxon>Coelurosauria</taxon>
        <taxon>Aves</taxon>
        <taxon>Neognathae</taxon>
        <taxon>Neoaves</taxon>
        <taxon>Telluraves</taxon>
        <taxon>Australaves</taxon>
        <taxon>Passeriformes</taxon>
        <taxon>Sylvioidea</taxon>
        <taxon>Leiothrichidae</taxon>
        <taxon>Leiothrix</taxon>
    </lineage>
</organism>
<comment type="caution">
    <text evidence="13">The sequence shown here is derived from an EMBL/GenBank/DDBJ whole genome shotgun (WGS) entry which is preliminary data.</text>
</comment>
<keyword evidence="3" id="KW-0813">Transport</keyword>
<evidence type="ECO:0000256" key="11">
    <source>
        <dbReference type="ARBA" id="ARBA00023180"/>
    </source>
</evidence>
<accession>A0A7L1ZQG3</accession>
<evidence type="ECO:0000256" key="4">
    <source>
        <dbReference type="ARBA" id="ARBA00022692"/>
    </source>
</evidence>
<keyword evidence="4" id="KW-0812">Transmembrane</keyword>
<dbReference type="InterPro" id="IPR003593">
    <property type="entry name" value="AAA+_ATPase"/>
</dbReference>
<dbReference type="SUPFAM" id="SSF52540">
    <property type="entry name" value="P-loop containing nucleoside triphosphate hydrolases"/>
    <property type="match status" value="1"/>
</dbReference>
<feature type="non-terminal residue" evidence="13">
    <location>
        <position position="1"/>
    </location>
</feature>
<dbReference type="AlphaFoldDB" id="A0A7L1ZQG3"/>
<keyword evidence="7" id="KW-0067">ATP-binding</keyword>
<evidence type="ECO:0000256" key="5">
    <source>
        <dbReference type="ARBA" id="ARBA00022737"/>
    </source>
</evidence>
<dbReference type="InterPro" id="IPR003439">
    <property type="entry name" value="ABC_transporter-like_ATP-bd"/>
</dbReference>
<dbReference type="GO" id="GO:0005524">
    <property type="term" value="F:ATP binding"/>
    <property type="evidence" value="ECO:0007669"/>
    <property type="project" value="UniProtKB-KW"/>
</dbReference>
<evidence type="ECO:0000256" key="1">
    <source>
        <dbReference type="ARBA" id="ARBA00004141"/>
    </source>
</evidence>
<dbReference type="EMBL" id="VXBY01001385">
    <property type="protein sequence ID" value="NXP37091.1"/>
    <property type="molecule type" value="Genomic_DNA"/>
</dbReference>
<evidence type="ECO:0000259" key="12">
    <source>
        <dbReference type="PROSITE" id="PS50893"/>
    </source>
</evidence>
<keyword evidence="8" id="KW-1278">Translocase</keyword>
<evidence type="ECO:0000256" key="3">
    <source>
        <dbReference type="ARBA" id="ARBA00022448"/>
    </source>
</evidence>
<comment type="subcellular location">
    <subcellularLocation>
        <location evidence="1">Membrane</location>
        <topology evidence="1">Multi-pass membrane protein</topology>
    </subcellularLocation>
</comment>
<evidence type="ECO:0000256" key="2">
    <source>
        <dbReference type="ARBA" id="ARBA00007577"/>
    </source>
</evidence>
<evidence type="ECO:0000256" key="8">
    <source>
        <dbReference type="ARBA" id="ARBA00022967"/>
    </source>
</evidence>
<keyword evidence="5" id="KW-0677">Repeat</keyword>
<dbReference type="GO" id="GO:0090374">
    <property type="term" value="P:oligopeptide export from mitochondrion"/>
    <property type="evidence" value="ECO:0007669"/>
    <property type="project" value="TreeGrafter"/>
</dbReference>
<dbReference type="SMART" id="SM00382">
    <property type="entry name" value="AAA"/>
    <property type="match status" value="1"/>
</dbReference>
<dbReference type="Pfam" id="PF00005">
    <property type="entry name" value="ABC_tran"/>
    <property type="match status" value="1"/>
</dbReference>
<dbReference type="Gene3D" id="3.40.50.300">
    <property type="entry name" value="P-loop containing nucleotide triphosphate hydrolases"/>
    <property type="match status" value="1"/>
</dbReference>
<keyword evidence="6" id="KW-0547">Nucleotide-binding</keyword>
<gene>
    <name evidence="13" type="primary">Abcb1_1</name>
    <name evidence="13" type="ORF">LEILUT_R11927</name>
</gene>
<dbReference type="Proteomes" id="UP000524007">
    <property type="component" value="Unassembled WGS sequence"/>
</dbReference>
<evidence type="ECO:0000256" key="9">
    <source>
        <dbReference type="ARBA" id="ARBA00022989"/>
    </source>
</evidence>
<keyword evidence="10" id="KW-0472">Membrane</keyword>
<feature type="non-terminal residue" evidence="13">
    <location>
        <position position="181"/>
    </location>
</feature>
<dbReference type="InterPro" id="IPR027417">
    <property type="entry name" value="P-loop_NTPase"/>
</dbReference>
<sequence>IKGDLEFKDVYFNYPSRPDVEILKGLNLKINSGQTVALVGGSGCGKSTTVQLIQRFYDPKEGMVTIDGQDIRTLNVRYLREVIGVVNQEPVLFATTIAENIRYGREDVTMEDIEKATKEANAYNFIMKLPNKFETVVGERGAQLSGGQKQRIAIARALVRNPKILLLDEATSALDTESESI</sequence>
<name>A0A7L1ZQG3_LEILU</name>
<dbReference type="GO" id="GO:0005743">
    <property type="term" value="C:mitochondrial inner membrane"/>
    <property type="evidence" value="ECO:0007669"/>
    <property type="project" value="TreeGrafter"/>
</dbReference>
<dbReference type="GO" id="GO:0016887">
    <property type="term" value="F:ATP hydrolysis activity"/>
    <property type="evidence" value="ECO:0007669"/>
    <property type="project" value="InterPro"/>
</dbReference>
<keyword evidence="11" id="KW-0325">Glycoprotein</keyword>
<dbReference type="PROSITE" id="PS00211">
    <property type="entry name" value="ABC_TRANSPORTER_1"/>
    <property type="match status" value="1"/>
</dbReference>
<dbReference type="InterPro" id="IPR017871">
    <property type="entry name" value="ABC_transporter-like_CS"/>
</dbReference>
<evidence type="ECO:0000313" key="14">
    <source>
        <dbReference type="Proteomes" id="UP000524007"/>
    </source>
</evidence>
<feature type="domain" description="ABC transporter" evidence="12">
    <location>
        <begin position="5"/>
        <end position="181"/>
    </location>
</feature>
<dbReference type="PANTHER" id="PTHR43394">
    <property type="entry name" value="ATP-DEPENDENT PERMEASE MDL1, MITOCHONDRIAL"/>
    <property type="match status" value="1"/>
</dbReference>
<evidence type="ECO:0000313" key="13">
    <source>
        <dbReference type="EMBL" id="NXP37091.1"/>
    </source>
</evidence>
<dbReference type="PROSITE" id="PS50893">
    <property type="entry name" value="ABC_TRANSPORTER_2"/>
    <property type="match status" value="1"/>
</dbReference>
<dbReference type="PANTHER" id="PTHR43394:SF27">
    <property type="entry name" value="ATP-DEPENDENT TRANSLOCASE ABCB1-LIKE"/>
    <property type="match status" value="1"/>
</dbReference>
<dbReference type="GO" id="GO:0015421">
    <property type="term" value="F:ABC-type oligopeptide transporter activity"/>
    <property type="evidence" value="ECO:0007669"/>
    <property type="project" value="TreeGrafter"/>
</dbReference>
<evidence type="ECO:0000256" key="6">
    <source>
        <dbReference type="ARBA" id="ARBA00022741"/>
    </source>
</evidence>
<keyword evidence="9" id="KW-1133">Transmembrane helix</keyword>
<keyword evidence="14" id="KW-1185">Reference proteome</keyword>